<dbReference type="AlphaFoldDB" id="A0A8S1QZU6"/>
<sequence>MFGECIVILFESIYLAILKFYEYIGLGCVVLLLIGLLLRHLKHFRSTKIVIQGLLNIEQDCSNCKQFIICQFCHHCQTSANHYEIIQMCLNFEQIKLVKRGMVLLLFKIMSSVILELYTVLRIEKTINFYQIYQAAIIAVLFVNSILFLLLMYFGWRVYVEIRNKSIIKTSPEGFREMEQQSCAIQQLEKSRQKEEQKNPTPDQVELEDKGSVFISINENMSPAMLKLVFEQVNQEIQFKSQSRELQVWENT</sequence>
<reference evidence="2" key="1">
    <citation type="submission" date="2021-01" db="EMBL/GenBank/DDBJ databases">
        <authorList>
            <consortium name="Genoscope - CEA"/>
            <person name="William W."/>
        </authorList>
    </citation>
    <scope>NUCLEOTIDE SEQUENCE</scope>
</reference>
<evidence type="ECO:0000256" key="1">
    <source>
        <dbReference type="SAM" id="Phobius"/>
    </source>
</evidence>
<keyword evidence="1" id="KW-1133">Transmembrane helix</keyword>
<keyword evidence="1" id="KW-0812">Transmembrane</keyword>
<organism evidence="2 3">
    <name type="scientific">Paramecium sonneborni</name>
    <dbReference type="NCBI Taxonomy" id="65129"/>
    <lineage>
        <taxon>Eukaryota</taxon>
        <taxon>Sar</taxon>
        <taxon>Alveolata</taxon>
        <taxon>Ciliophora</taxon>
        <taxon>Intramacronucleata</taxon>
        <taxon>Oligohymenophorea</taxon>
        <taxon>Peniculida</taxon>
        <taxon>Parameciidae</taxon>
        <taxon>Paramecium</taxon>
    </lineage>
</organism>
<comment type="caution">
    <text evidence="2">The sequence shown here is derived from an EMBL/GenBank/DDBJ whole genome shotgun (WGS) entry which is preliminary data.</text>
</comment>
<protein>
    <submittedName>
        <fullName evidence="2">Uncharacterized protein</fullName>
    </submittedName>
</protein>
<feature type="transmembrane region" description="Helical" evidence="1">
    <location>
        <begin position="20"/>
        <end position="38"/>
    </location>
</feature>
<proteinExistence type="predicted"/>
<feature type="transmembrane region" description="Helical" evidence="1">
    <location>
        <begin position="133"/>
        <end position="156"/>
    </location>
</feature>
<feature type="transmembrane region" description="Helical" evidence="1">
    <location>
        <begin position="102"/>
        <end position="121"/>
    </location>
</feature>
<gene>
    <name evidence="2" type="ORF">PSON_ATCC_30995.1.T1270132</name>
</gene>
<name>A0A8S1QZU6_9CILI</name>
<evidence type="ECO:0000313" key="2">
    <source>
        <dbReference type="EMBL" id="CAD8120673.1"/>
    </source>
</evidence>
<keyword evidence="3" id="KW-1185">Reference proteome</keyword>
<evidence type="ECO:0000313" key="3">
    <source>
        <dbReference type="Proteomes" id="UP000692954"/>
    </source>
</evidence>
<dbReference type="Proteomes" id="UP000692954">
    <property type="component" value="Unassembled WGS sequence"/>
</dbReference>
<dbReference type="EMBL" id="CAJJDN010000127">
    <property type="protein sequence ID" value="CAD8120673.1"/>
    <property type="molecule type" value="Genomic_DNA"/>
</dbReference>
<accession>A0A8S1QZU6</accession>
<keyword evidence="1" id="KW-0472">Membrane</keyword>